<name>A0AAW5N921_9BACT</name>
<comment type="caution">
    <text evidence="1">The sequence shown here is derived from an EMBL/GenBank/DDBJ whole genome shotgun (WGS) entry which is preliminary data.</text>
</comment>
<evidence type="ECO:0000313" key="2">
    <source>
        <dbReference type="Proteomes" id="UP001204579"/>
    </source>
</evidence>
<gene>
    <name evidence="1" type="ORF">NW209_07540</name>
</gene>
<dbReference type="AlphaFoldDB" id="A0AAW5N921"/>
<sequence length="141" mass="15990">MKDKVFGEMQFNVGWCKTEAISLWGNLYTFKIRTSTTKDEVPSEKQQQAYLSFKKNLNEISEKSLGLVNEFLSNNIDEILGEFGDPLPTNLTDLLIPNQVLFFKNGKTAIIFDVAWTDENVAILLGQSIKVDYGYILEGEI</sequence>
<dbReference type="EMBL" id="JANRHJ010000007">
    <property type="protein sequence ID" value="MCR8873864.1"/>
    <property type="molecule type" value="Genomic_DNA"/>
</dbReference>
<reference evidence="1 2" key="1">
    <citation type="submission" date="2022-08" db="EMBL/GenBank/DDBJ databases">
        <authorList>
            <person name="Zeman M."/>
            <person name="Kubasova T."/>
        </authorList>
    </citation>
    <scope>NUCLEOTIDE SEQUENCE [LARGE SCALE GENOMIC DNA]</scope>
    <source>
        <strain evidence="1 2">ET62</strain>
    </source>
</reference>
<proteinExistence type="predicted"/>
<keyword evidence="2" id="KW-1185">Reference proteome</keyword>
<accession>A0AAW5N921</accession>
<protein>
    <recommendedName>
        <fullName evidence="3">DUF2262 domain-containing protein</fullName>
    </recommendedName>
</protein>
<organism evidence="1 2">
    <name type="scientific">Phocaeicola barnesiae</name>
    <dbReference type="NCBI Taxonomy" id="376804"/>
    <lineage>
        <taxon>Bacteria</taxon>
        <taxon>Pseudomonadati</taxon>
        <taxon>Bacteroidota</taxon>
        <taxon>Bacteroidia</taxon>
        <taxon>Bacteroidales</taxon>
        <taxon>Bacteroidaceae</taxon>
        <taxon>Phocaeicola</taxon>
    </lineage>
</organism>
<dbReference type="Proteomes" id="UP001204579">
    <property type="component" value="Unassembled WGS sequence"/>
</dbReference>
<evidence type="ECO:0008006" key="3">
    <source>
        <dbReference type="Google" id="ProtNLM"/>
    </source>
</evidence>
<evidence type="ECO:0000313" key="1">
    <source>
        <dbReference type="EMBL" id="MCR8873864.1"/>
    </source>
</evidence>
<dbReference type="RefSeq" id="WP_258335696.1">
    <property type="nucleotide sequence ID" value="NZ_JANRHJ010000007.1"/>
</dbReference>